<evidence type="ECO:0000313" key="14">
    <source>
        <dbReference type="Proteomes" id="UP000324233"/>
    </source>
</evidence>
<evidence type="ECO:0000256" key="4">
    <source>
        <dbReference type="ARBA" id="ARBA00022806"/>
    </source>
</evidence>
<evidence type="ECO:0000256" key="8">
    <source>
        <dbReference type="ARBA" id="ARBA00034808"/>
    </source>
</evidence>
<keyword evidence="4 10" id="KW-0347">Helicase</keyword>
<comment type="catalytic activity">
    <reaction evidence="7">
        <text>Couples ATP hydrolysis with the unwinding of duplex DNA by translocating in the 3'-5' direction.</text>
        <dbReference type="EC" id="5.6.2.4"/>
    </reaction>
</comment>
<dbReference type="Pfam" id="PF13361">
    <property type="entry name" value="UvrD_C"/>
    <property type="match status" value="2"/>
</dbReference>
<protein>
    <recommendedName>
        <fullName evidence="8">DNA 3'-5' helicase</fullName>
        <ecNumber evidence="8">5.6.2.4</ecNumber>
    </recommendedName>
</protein>
<dbReference type="Gene3D" id="1.10.10.160">
    <property type="match status" value="1"/>
</dbReference>
<dbReference type="PANTHER" id="PTHR11070:SF3">
    <property type="entry name" value="DNA 3'-5' HELICASE"/>
    <property type="match status" value="1"/>
</dbReference>
<dbReference type="KEGG" id="agv:OJF2_12170"/>
<dbReference type="PROSITE" id="PS51198">
    <property type="entry name" value="UVRD_HELICASE_ATP_BIND"/>
    <property type="match status" value="1"/>
</dbReference>
<evidence type="ECO:0000256" key="2">
    <source>
        <dbReference type="ARBA" id="ARBA00022741"/>
    </source>
</evidence>
<sequence>MRKITLKHTMPAKLARHLDEDLNESQRAAVTAPDGYNLILAGPGSGKTRVITYRVAFLIARGIPAQSILLVTFTRRAAREMVHRLETLVGPGAQKVWAGTFHAVGNRILRRPAHLLGYEPNFTILDGEDQLDLVKLAWQDAGLSGQAKLAPKPDEIMRLISLGLNTRQTLADLVAGPHPHLADWLPQIEKVAEAYAARKRAANCMDYDDLLGLWLKLIREFPDQLREQADLFRHILIDEMQDTNALQVETVETIAAAGAGNLTAVGDDAQSIYRFRGANYDNILEFPKRHPGSRTFMLDVNYRSTPQIVALTADSIRHNRSGFPKALTSARGDGLLPAVVATADVYEEADLVCQQVLEARDNDVPLGEVAVLYRNHYDSVVLQGELVTRGIPYSVRSGLRFFEQAHIKDVLAHLRVAVNPRDEASWRRLLLMLPGIGPAKAAALFGKIGDSPDPIAAMATKEAMDAVPAKTRGLYAAFVGDMRKLLATDPERHPAEAINAILKGGYPAVVRQKYERPENRLADLEQFAVLAARYDSLERLLAELLLAGDVYGMDTVASSDPKDVLVLTTVHQAKGLEWSHVFVIRLVEDSFPHLRAVNEPGGDEEERRIFYVAVSRAKNELTLTYPSTITRGGYGPMTFATPSRFLTELEPTLYERAELDREFLPLEDDRPRGGR</sequence>
<evidence type="ECO:0000259" key="11">
    <source>
        <dbReference type="PROSITE" id="PS51198"/>
    </source>
</evidence>
<dbReference type="GO" id="GO:0000725">
    <property type="term" value="P:recombinational repair"/>
    <property type="evidence" value="ECO:0007669"/>
    <property type="project" value="TreeGrafter"/>
</dbReference>
<dbReference type="Pfam" id="PF00580">
    <property type="entry name" value="UvrD-helicase"/>
    <property type="match status" value="1"/>
</dbReference>
<dbReference type="EC" id="5.6.2.4" evidence="8"/>
<dbReference type="InterPro" id="IPR014016">
    <property type="entry name" value="UvrD-like_ATP-bd"/>
</dbReference>
<dbReference type="CDD" id="cd17932">
    <property type="entry name" value="DEXQc_UvrD"/>
    <property type="match status" value="1"/>
</dbReference>
<dbReference type="AlphaFoldDB" id="A0A5B9VWU3"/>
<dbReference type="GO" id="GO:0043138">
    <property type="term" value="F:3'-5' DNA helicase activity"/>
    <property type="evidence" value="ECO:0007669"/>
    <property type="project" value="UniProtKB-EC"/>
</dbReference>
<comment type="catalytic activity">
    <reaction evidence="9">
        <text>ATP + H2O = ADP + phosphate + H(+)</text>
        <dbReference type="Rhea" id="RHEA:13065"/>
        <dbReference type="ChEBI" id="CHEBI:15377"/>
        <dbReference type="ChEBI" id="CHEBI:15378"/>
        <dbReference type="ChEBI" id="CHEBI:30616"/>
        <dbReference type="ChEBI" id="CHEBI:43474"/>
        <dbReference type="ChEBI" id="CHEBI:456216"/>
        <dbReference type="EC" id="5.6.2.4"/>
    </reaction>
</comment>
<feature type="domain" description="UvrD-like helicase C-terminal" evidence="12">
    <location>
        <begin position="306"/>
        <end position="575"/>
    </location>
</feature>
<comment type="similarity">
    <text evidence="1">Belongs to the helicase family. UvrD subfamily.</text>
</comment>
<dbReference type="InterPro" id="IPR027417">
    <property type="entry name" value="P-loop_NTPase"/>
</dbReference>
<dbReference type="PROSITE" id="PS51217">
    <property type="entry name" value="UVRD_HELICASE_CTER"/>
    <property type="match status" value="1"/>
</dbReference>
<accession>A0A5B9VWU3</accession>
<dbReference type="PANTHER" id="PTHR11070">
    <property type="entry name" value="UVRD / RECB / PCRA DNA HELICASE FAMILY MEMBER"/>
    <property type="match status" value="1"/>
</dbReference>
<keyword evidence="2 10" id="KW-0547">Nucleotide-binding</keyword>
<evidence type="ECO:0000256" key="3">
    <source>
        <dbReference type="ARBA" id="ARBA00022801"/>
    </source>
</evidence>
<dbReference type="InterPro" id="IPR013986">
    <property type="entry name" value="DExx_box_DNA_helicase_dom_sf"/>
</dbReference>
<keyword evidence="14" id="KW-1185">Reference proteome</keyword>
<dbReference type="InterPro" id="IPR014017">
    <property type="entry name" value="DNA_helicase_UvrD-like_C"/>
</dbReference>
<evidence type="ECO:0000313" key="13">
    <source>
        <dbReference type="EMBL" id="QEH32738.1"/>
    </source>
</evidence>
<dbReference type="OrthoDB" id="9810135at2"/>
<dbReference type="SUPFAM" id="SSF52540">
    <property type="entry name" value="P-loop containing nucleoside triphosphate hydrolases"/>
    <property type="match status" value="1"/>
</dbReference>
<keyword evidence="5 10" id="KW-0067">ATP-binding</keyword>
<feature type="domain" description="UvrD-like helicase ATP-binding" evidence="11">
    <location>
        <begin position="20"/>
        <end position="305"/>
    </location>
</feature>
<evidence type="ECO:0000256" key="7">
    <source>
        <dbReference type="ARBA" id="ARBA00034617"/>
    </source>
</evidence>
<feature type="binding site" evidence="10">
    <location>
        <begin position="41"/>
        <end position="48"/>
    </location>
    <ligand>
        <name>ATP</name>
        <dbReference type="ChEBI" id="CHEBI:30616"/>
    </ligand>
</feature>
<evidence type="ECO:0000256" key="6">
    <source>
        <dbReference type="ARBA" id="ARBA00023235"/>
    </source>
</evidence>
<reference evidence="13 14" key="1">
    <citation type="submission" date="2019-08" db="EMBL/GenBank/DDBJ databases">
        <title>Deep-cultivation of Planctomycetes and their phenomic and genomic characterization uncovers novel biology.</title>
        <authorList>
            <person name="Wiegand S."/>
            <person name="Jogler M."/>
            <person name="Boedeker C."/>
            <person name="Pinto D."/>
            <person name="Vollmers J."/>
            <person name="Rivas-Marin E."/>
            <person name="Kohn T."/>
            <person name="Peeters S.H."/>
            <person name="Heuer A."/>
            <person name="Rast P."/>
            <person name="Oberbeckmann S."/>
            <person name="Bunk B."/>
            <person name="Jeske O."/>
            <person name="Meyerdierks A."/>
            <person name="Storesund J.E."/>
            <person name="Kallscheuer N."/>
            <person name="Luecker S."/>
            <person name="Lage O.M."/>
            <person name="Pohl T."/>
            <person name="Merkel B.J."/>
            <person name="Hornburger P."/>
            <person name="Mueller R.-W."/>
            <person name="Bruemmer F."/>
            <person name="Labrenz M."/>
            <person name="Spormann A.M."/>
            <person name="Op den Camp H."/>
            <person name="Overmann J."/>
            <person name="Amann R."/>
            <person name="Jetten M.S.M."/>
            <person name="Mascher T."/>
            <person name="Medema M.H."/>
            <person name="Devos D.P."/>
            <person name="Kaster A.-K."/>
            <person name="Ovreas L."/>
            <person name="Rohde M."/>
            <person name="Galperin M.Y."/>
            <person name="Jogler C."/>
        </authorList>
    </citation>
    <scope>NUCLEOTIDE SEQUENCE [LARGE SCALE GENOMIC DNA]</scope>
    <source>
        <strain evidence="13 14">OJF2</strain>
    </source>
</reference>
<proteinExistence type="inferred from homology"/>
<dbReference type="GO" id="GO:0016887">
    <property type="term" value="F:ATP hydrolysis activity"/>
    <property type="evidence" value="ECO:0007669"/>
    <property type="project" value="RHEA"/>
</dbReference>
<organism evidence="13 14">
    <name type="scientific">Aquisphaera giovannonii</name>
    <dbReference type="NCBI Taxonomy" id="406548"/>
    <lineage>
        <taxon>Bacteria</taxon>
        <taxon>Pseudomonadati</taxon>
        <taxon>Planctomycetota</taxon>
        <taxon>Planctomycetia</taxon>
        <taxon>Isosphaerales</taxon>
        <taxon>Isosphaeraceae</taxon>
        <taxon>Aquisphaera</taxon>
    </lineage>
</organism>
<evidence type="ECO:0000259" key="12">
    <source>
        <dbReference type="PROSITE" id="PS51217"/>
    </source>
</evidence>
<dbReference type="Gene3D" id="3.40.50.300">
    <property type="entry name" value="P-loop containing nucleotide triphosphate hydrolases"/>
    <property type="match status" value="2"/>
</dbReference>
<evidence type="ECO:0000256" key="10">
    <source>
        <dbReference type="PROSITE-ProRule" id="PRU00560"/>
    </source>
</evidence>
<dbReference type="GO" id="GO:0005524">
    <property type="term" value="F:ATP binding"/>
    <property type="evidence" value="ECO:0007669"/>
    <property type="project" value="UniProtKB-UniRule"/>
</dbReference>
<dbReference type="GO" id="GO:0003677">
    <property type="term" value="F:DNA binding"/>
    <property type="evidence" value="ECO:0007669"/>
    <property type="project" value="InterPro"/>
</dbReference>
<dbReference type="InterPro" id="IPR000212">
    <property type="entry name" value="DNA_helicase_UvrD/REP"/>
</dbReference>
<dbReference type="RefSeq" id="WP_148592131.1">
    <property type="nucleotide sequence ID" value="NZ_CP042997.1"/>
</dbReference>
<name>A0A5B9VWU3_9BACT</name>
<evidence type="ECO:0000256" key="5">
    <source>
        <dbReference type="ARBA" id="ARBA00022840"/>
    </source>
</evidence>
<dbReference type="Gene3D" id="1.10.486.10">
    <property type="entry name" value="PCRA, domain 4"/>
    <property type="match status" value="1"/>
</dbReference>
<evidence type="ECO:0000256" key="1">
    <source>
        <dbReference type="ARBA" id="ARBA00009922"/>
    </source>
</evidence>
<dbReference type="GO" id="GO:0005829">
    <property type="term" value="C:cytosol"/>
    <property type="evidence" value="ECO:0007669"/>
    <property type="project" value="TreeGrafter"/>
</dbReference>
<evidence type="ECO:0000256" key="9">
    <source>
        <dbReference type="ARBA" id="ARBA00048988"/>
    </source>
</evidence>
<keyword evidence="6" id="KW-0413">Isomerase</keyword>
<gene>
    <name evidence="13" type="primary">pcrA_1</name>
    <name evidence="13" type="ORF">OJF2_12170</name>
</gene>
<keyword evidence="3 10" id="KW-0378">Hydrolase</keyword>
<dbReference type="Proteomes" id="UP000324233">
    <property type="component" value="Chromosome"/>
</dbReference>
<dbReference type="EMBL" id="CP042997">
    <property type="protein sequence ID" value="QEH32738.1"/>
    <property type="molecule type" value="Genomic_DNA"/>
</dbReference>